<dbReference type="PANTHER" id="PTHR33022:SF21">
    <property type="entry name" value="UBIQUITIN-LIKE PROTEASE FAMILY PROFILE DOMAIN-CONTAINING PROTEIN"/>
    <property type="match status" value="1"/>
</dbReference>
<evidence type="ECO:0000313" key="2">
    <source>
        <dbReference type="EMBL" id="TMW84326.1"/>
    </source>
</evidence>
<comment type="caution">
    <text evidence="2">The sequence shown here is derived from an EMBL/GenBank/DDBJ whole genome shotgun (WGS) entry which is preliminary data.</text>
</comment>
<feature type="compositionally biased region" description="Polar residues" evidence="1">
    <location>
        <begin position="86"/>
        <end position="100"/>
    </location>
</feature>
<evidence type="ECO:0008006" key="3">
    <source>
        <dbReference type="Google" id="ProtNLM"/>
    </source>
</evidence>
<name>A0A6N2APM4_SOLCI</name>
<feature type="region of interest" description="Disordered" evidence="1">
    <location>
        <begin position="78"/>
        <end position="100"/>
    </location>
</feature>
<reference evidence="2" key="1">
    <citation type="submission" date="2019-05" db="EMBL/GenBank/DDBJ databases">
        <title>The de novo reference genome and transcriptome assemblies of the wild tomato species Solanum chilense.</title>
        <authorList>
            <person name="Stam R."/>
            <person name="Nosenko T."/>
            <person name="Hoerger A.C."/>
            <person name="Stephan W."/>
            <person name="Seidel M.A."/>
            <person name="Kuhn J.M.M."/>
            <person name="Haberer G."/>
            <person name="Tellier A."/>
        </authorList>
    </citation>
    <scope>NUCLEOTIDE SEQUENCE</scope>
    <source>
        <tissue evidence="2">Mature leaves</tissue>
    </source>
</reference>
<sequence>MFLNRKKVPSIDCGLYTSLLAEYISNGIFDLSDIEVDATYHRQRYATLLWHYAKAKNEEEAINDSEVTCTVASKYGGPRTQKEQVMDTTNYPTPRTQNMK</sequence>
<accession>A0A6N2APM4</accession>
<protein>
    <recommendedName>
        <fullName evidence="3">Ubiquitin-like protease family profile domain-containing protein</fullName>
    </recommendedName>
</protein>
<organism evidence="2">
    <name type="scientific">Solanum chilense</name>
    <name type="common">Tomato</name>
    <name type="synonym">Lycopersicon chilense</name>
    <dbReference type="NCBI Taxonomy" id="4083"/>
    <lineage>
        <taxon>Eukaryota</taxon>
        <taxon>Viridiplantae</taxon>
        <taxon>Streptophyta</taxon>
        <taxon>Embryophyta</taxon>
        <taxon>Tracheophyta</taxon>
        <taxon>Spermatophyta</taxon>
        <taxon>Magnoliopsida</taxon>
        <taxon>eudicotyledons</taxon>
        <taxon>Gunneridae</taxon>
        <taxon>Pentapetalae</taxon>
        <taxon>asterids</taxon>
        <taxon>lamiids</taxon>
        <taxon>Solanales</taxon>
        <taxon>Solanaceae</taxon>
        <taxon>Solanoideae</taxon>
        <taxon>Solaneae</taxon>
        <taxon>Solanum</taxon>
        <taxon>Solanum subgen. Lycopersicon</taxon>
    </lineage>
</organism>
<dbReference type="PANTHER" id="PTHR33022">
    <property type="entry name" value="DUF1985 DOMAIN-CONTAINING PROTEIN"/>
    <property type="match status" value="1"/>
</dbReference>
<proteinExistence type="predicted"/>
<gene>
    <name evidence="2" type="ORF">EJD97_025409</name>
</gene>
<evidence type="ECO:0000256" key="1">
    <source>
        <dbReference type="SAM" id="MobiDB-lite"/>
    </source>
</evidence>
<dbReference type="AlphaFoldDB" id="A0A6N2APM4"/>
<dbReference type="EMBL" id="RXGB01009568">
    <property type="protein sequence ID" value="TMW84326.1"/>
    <property type="molecule type" value="Genomic_DNA"/>
</dbReference>